<gene>
    <name evidence="2" type="ORF">AJ80_00895</name>
</gene>
<feature type="compositionally biased region" description="Basic residues" evidence="1">
    <location>
        <begin position="85"/>
        <end position="95"/>
    </location>
</feature>
<feature type="compositionally biased region" description="Polar residues" evidence="1">
    <location>
        <begin position="67"/>
        <end position="83"/>
    </location>
</feature>
<reference evidence="2 3" key="1">
    <citation type="submission" date="2017-10" db="EMBL/GenBank/DDBJ databases">
        <title>Comparative genomics in systemic dimorphic fungi from Ajellomycetaceae.</title>
        <authorList>
            <person name="Munoz J.F."/>
            <person name="Mcewen J.G."/>
            <person name="Clay O.K."/>
            <person name="Cuomo C.A."/>
        </authorList>
    </citation>
    <scope>NUCLEOTIDE SEQUENCE [LARGE SCALE GENOMIC DNA]</scope>
    <source>
        <strain evidence="2 3">UAMH7299</strain>
    </source>
</reference>
<feature type="region of interest" description="Disordered" evidence="1">
    <location>
        <begin position="303"/>
        <end position="336"/>
    </location>
</feature>
<accession>A0A2B7Z3M2</accession>
<sequence length="783" mass="87578">MSTANYDANPPFNTDDHEYIRDLRIHRPHSHGSIIDKLSPSQIPILSPRYGAKPRSPFSRTKTLTNAFQATGNEQTGGRSGQKTPPKRTMSRGRKTSITSLMSEVSSPPPGELIETYRRINDADSLADFVAQDDYEVPYDQARAADRIRHHSPSPGARRYEMEADAAGNAYDSDMSFLEDVSDDSLREKLARHQRDEARLKRATRREAPVFSKGKAGLTAAFAIDSLQRRAEEEQEDEEKKEAEHPPEPPINIPRTWGERGRVSKDWLSVSRVNGNGYPKHDSPPPPVHDWENDLELTARSLEMSKSPPVRNSVLTWENTQSPMKPNHTTRETDGIIKEEPDEHIKPSTEVNLQISNTPALVQKSSSMEKPKLKPMANFDSLFGIFTRSKPDTSTPKQNQADHILNAKTPKAPGAYIETPLTKRVLTMPKDLTKDTAPPKKQPPQPKRQPQKPTVKQEETKKTIPPSKPQAKPARPIRRILEKPKLPENGVKELIEKVRSGEESDLLLGEDTINSLLADGSSFLELTRGIQPENGDETTDNTKDLNLPVKTNEATIDRITVKLQSLVRNIHETRSGLTSLENSIPTFLSAGMAKEAKNDKGPHRHTTTPCDECGLYGDGRSYVAIPLPRLWHRHPTSNHLRPTRLGWITLLFCVWLITELTMCEYYCHPLYAEGYEGYGVDPNAPHLPFVLPTMLWRWSHLSIILKPLWVILVALFRFLAQLFGFWDGFVDSPPLEPSPWPDAGILSSASMQPSATTTAPPVLPTFAAMDVGADLGIGQDELV</sequence>
<evidence type="ECO:0000313" key="2">
    <source>
        <dbReference type="EMBL" id="PGH27417.1"/>
    </source>
</evidence>
<feature type="region of interest" description="Disordered" evidence="1">
    <location>
        <begin position="386"/>
        <end position="476"/>
    </location>
</feature>
<evidence type="ECO:0000313" key="3">
    <source>
        <dbReference type="Proteomes" id="UP000224634"/>
    </source>
</evidence>
<protein>
    <submittedName>
        <fullName evidence="2">Uncharacterized protein</fullName>
    </submittedName>
</protein>
<name>A0A2B7Z3M2_POLH7</name>
<dbReference type="OrthoDB" id="3439035at2759"/>
<feature type="region of interest" description="Disordered" evidence="1">
    <location>
        <begin position="229"/>
        <end position="259"/>
    </location>
</feature>
<feature type="region of interest" description="Disordered" evidence="1">
    <location>
        <begin position="67"/>
        <end position="95"/>
    </location>
</feature>
<comment type="caution">
    <text evidence="2">The sequence shown here is derived from an EMBL/GenBank/DDBJ whole genome shotgun (WGS) entry which is preliminary data.</text>
</comment>
<feature type="compositionally biased region" description="Polar residues" evidence="1">
    <location>
        <begin position="392"/>
        <end position="401"/>
    </location>
</feature>
<feature type="compositionally biased region" description="Basic and acidic residues" evidence="1">
    <location>
        <begin position="229"/>
        <end position="247"/>
    </location>
</feature>
<feature type="compositionally biased region" description="Polar residues" evidence="1">
    <location>
        <begin position="313"/>
        <end position="324"/>
    </location>
</feature>
<dbReference type="Proteomes" id="UP000224634">
    <property type="component" value="Unassembled WGS sequence"/>
</dbReference>
<evidence type="ECO:0000256" key="1">
    <source>
        <dbReference type="SAM" id="MobiDB-lite"/>
    </source>
</evidence>
<dbReference type="EMBL" id="PDNA01000007">
    <property type="protein sequence ID" value="PGH27417.1"/>
    <property type="molecule type" value="Genomic_DNA"/>
</dbReference>
<dbReference type="AlphaFoldDB" id="A0A2B7Z3M2"/>
<dbReference type="STRING" id="1447883.A0A2B7Z3M2"/>
<proteinExistence type="predicted"/>
<keyword evidence="3" id="KW-1185">Reference proteome</keyword>
<organism evidence="2 3">
    <name type="scientific">Polytolypa hystricis (strain UAMH7299)</name>
    <dbReference type="NCBI Taxonomy" id="1447883"/>
    <lineage>
        <taxon>Eukaryota</taxon>
        <taxon>Fungi</taxon>
        <taxon>Dikarya</taxon>
        <taxon>Ascomycota</taxon>
        <taxon>Pezizomycotina</taxon>
        <taxon>Eurotiomycetes</taxon>
        <taxon>Eurotiomycetidae</taxon>
        <taxon>Onygenales</taxon>
        <taxon>Onygenales incertae sedis</taxon>
        <taxon>Polytolypa</taxon>
    </lineage>
</organism>